<keyword evidence="2" id="KW-1185">Reference proteome</keyword>
<sequence>MSRYVPGLKACNAEVCRKSTSCGDLYWKAFLHCYNDSCCPGSEEETWVCRKRSDKGFTLYKRMSSTRKMGAVGLARISTAAA</sequence>
<proteinExistence type="predicted"/>
<comment type="caution">
    <text evidence="1">The sequence shown here is derived from an EMBL/GenBank/DDBJ whole genome shotgun (WGS) entry which is preliminary data.</text>
</comment>
<gene>
    <name evidence="1" type="ORF">JRO89_XS12G0052000</name>
</gene>
<dbReference type="EMBL" id="JAFEMO010000012">
    <property type="protein sequence ID" value="KAH7553756.1"/>
    <property type="molecule type" value="Genomic_DNA"/>
</dbReference>
<dbReference type="Proteomes" id="UP000827721">
    <property type="component" value="Unassembled WGS sequence"/>
</dbReference>
<protein>
    <submittedName>
        <fullName evidence="1">Uncharacterized protein</fullName>
    </submittedName>
</protein>
<evidence type="ECO:0000313" key="2">
    <source>
        <dbReference type="Proteomes" id="UP000827721"/>
    </source>
</evidence>
<accession>A0ABQ8HB79</accession>
<evidence type="ECO:0000313" key="1">
    <source>
        <dbReference type="EMBL" id="KAH7553756.1"/>
    </source>
</evidence>
<organism evidence="1 2">
    <name type="scientific">Xanthoceras sorbifolium</name>
    <dbReference type="NCBI Taxonomy" id="99658"/>
    <lineage>
        <taxon>Eukaryota</taxon>
        <taxon>Viridiplantae</taxon>
        <taxon>Streptophyta</taxon>
        <taxon>Embryophyta</taxon>
        <taxon>Tracheophyta</taxon>
        <taxon>Spermatophyta</taxon>
        <taxon>Magnoliopsida</taxon>
        <taxon>eudicotyledons</taxon>
        <taxon>Gunneridae</taxon>
        <taxon>Pentapetalae</taxon>
        <taxon>rosids</taxon>
        <taxon>malvids</taxon>
        <taxon>Sapindales</taxon>
        <taxon>Sapindaceae</taxon>
        <taxon>Xanthoceroideae</taxon>
        <taxon>Xanthoceras</taxon>
    </lineage>
</organism>
<reference evidence="1 2" key="1">
    <citation type="submission" date="2021-02" db="EMBL/GenBank/DDBJ databases">
        <title>Plant Genome Project.</title>
        <authorList>
            <person name="Zhang R.-G."/>
        </authorList>
    </citation>
    <scope>NUCLEOTIDE SEQUENCE [LARGE SCALE GENOMIC DNA]</scope>
    <source>
        <tissue evidence="1">Leaves</tissue>
    </source>
</reference>
<name>A0ABQ8HB79_9ROSI</name>